<comment type="function">
    <text evidence="6">Component of the post-replicative DNA mismatch repair system (MMR).</text>
</comment>
<dbReference type="InterPro" id="IPR017261">
    <property type="entry name" value="DNA_mismatch_repair_MutS/MSH"/>
</dbReference>
<gene>
    <name evidence="9" type="ORF">TrLO_g15380</name>
</gene>
<keyword evidence="3 6" id="KW-0227">DNA damage</keyword>
<dbReference type="GO" id="GO:0030983">
    <property type="term" value="F:mismatched DNA binding"/>
    <property type="evidence" value="ECO:0007669"/>
    <property type="project" value="UniProtKB-UniRule"/>
</dbReference>
<keyword evidence="2 6" id="KW-0547">Nucleotide-binding</keyword>
<dbReference type="PANTHER" id="PTHR11361">
    <property type="entry name" value="DNA MISMATCH REPAIR PROTEIN MUTS FAMILY MEMBER"/>
    <property type="match status" value="1"/>
</dbReference>
<dbReference type="Gene3D" id="2.30.30.140">
    <property type="match status" value="1"/>
</dbReference>
<evidence type="ECO:0000256" key="3">
    <source>
        <dbReference type="ARBA" id="ARBA00022763"/>
    </source>
</evidence>
<dbReference type="InterPro" id="IPR027417">
    <property type="entry name" value="P-loop_NTPase"/>
</dbReference>
<keyword evidence="4 6" id="KW-0067">ATP-binding</keyword>
<dbReference type="Pfam" id="PF01624">
    <property type="entry name" value="MutS_I"/>
    <property type="match status" value="1"/>
</dbReference>
<dbReference type="SUPFAM" id="SSF52540">
    <property type="entry name" value="P-loop containing nucleoside triphosphate hydrolases"/>
    <property type="match status" value="1"/>
</dbReference>
<dbReference type="InterPro" id="IPR045076">
    <property type="entry name" value="MutS"/>
</dbReference>
<keyword evidence="6" id="KW-0234">DNA repair</keyword>
<dbReference type="InterPro" id="IPR036187">
    <property type="entry name" value="DNA_mismatch_repair_MutS_sf"/>
</dbReference>
<feature type="region of interest" description="Disordered" evidence="7">
    <location>
        <begin position="252"/>
        <end position="277"/>
    </location>
</feature>
<dbReference type="InterPro" id="IPR000432">
    <property type="entry name" value="DNA_mismatch_repair_MutS_C"/>
</dbReference>
<feature type="compositionally biased region" description="Acidic residues" evidence="7">
    <location>
        <begin position="124"/>
        <end position="182"/>
    </location>
</feature>
<dbReference type="SMART" id="SM00533">
    <property type="entry name" value="MUTSd"/>
    <property type="match status" value="1"/>
</dbReference>
<evidence type="ECO:0000259" key="8">
    <source>
        <dbReference type="PROSITE" id="PS00486"/>
    </source>
</evidence>
<feature type="region of interest" description="Disordered" evidence="7">
    <location>
        <begin position="106"/>
        <end position="237"/>
    </location>
</feature>
<evidence type="ECO:0000256" key="7">
    <source>
        <dbReference type="SAM" id="MobiDB-lite"/>
    </source>
</evidence>
<dbReference type="InterPro" id="IPR016151">
    <property type="entry name" value="DNA_mismatch_repair_MutS_N"/>
</dbReference>
<dbReference type="SUPFAM" id="SSF55271">
    <property type="entry name" value="DNA repair protein MutS, domain I"/>
    <property type="match status" value="1"/>
</dbReference>
<protein>
    <recommendedName>
        <fullName evidence="6">DNA mismatch repair protein</fullName>
    </recommendedName>
</protein>
<reference evidence="10" key="1">
    <citation type="journal article" date="2023" name="Commun. Biol.">
        <title>Genome analysis of Parmales, the sister group of diatoms, reveals the evolutionary specialization of diatoms from phago-mixotrophs to photoautotrophs.</title>
        <authorList>
            <person name="Ban H."/>
            <person name="Sato S."/>
            <person name="Yoshikawa S."/>
            <person name="Yamada K."/>
            <person name="Nakamura Y."/>
            <person name="Ichinomiya M."/>
            <person name="Sato N."/>
            <person name="Blanc-Mathieu R."/>
            <person name="Endo H."/>
            <person name="Kuwata A."/>
            <person name="Ogata H."/>
        </authorList>
    </citation>
    <scope>NUCLEOTIDE SEQUENCE [LARGE SCALE GENOMIC DNA]</scope>
    <source>
        <strain evidence="10">NIES 3700</strain>
    </source>
</reference>
<dbReference type="Proteomes" id="UP001165122">
    <property type="component" value="Unassembled WGS sequence"/>
</dbReference>
<dbReference type="GO" id="GO:0032301">
    <property type="term" value="C:MutSalpha complex"/>
    <property type="evidence" value="ECO:0007669"/>
    <property type="project" value="TreeGrafter"/>
</dbReference>
<keyword evidence="5 6" id="KW-0238">DNA-binding</keyword>
<dbReference type="Gene3D" id="1.10.1420.10">
    <property type="match status" value="2"/>
</dbReference>
<dbReference type="Gene3D" id="3.30.420.110">
    <property type="entry name" value="MutS, connector domain"/>
    <property type="match status" value="1"/>
</dbReference>
<dbReference type="EMBL" id="BRXW01000106">
    <property type="protein sequence ID" value="GMI06845.1"/>
    <property type="molecule type" value="Genomic_DNA"/>
</dbReference>
<feature type="compositionally biased region" description="Basic residues" evidence="7">
    <location>
        <begin position="106"/>
        <end position="115"/>
    </location>
</feature>
<dbReference type="PIRSF" id="PIRSF037677">
    <property type="entry name" value="DNA_mis_repair_Msh6"/>
    <property type="match status" value="1"/>
</dbReference>
<dbReference type="GO" id="GO:0140664">
    <property type="term" value="F:ATP-dependent DNA damage sensor activity"/>
    <property type="evidence" value="ECO:0007669"/>
    <property type="project" value="InterPro"/>
</dbReference>
<dbReference type="Pfam" id="PF00488">
    <property type="entry name" value="MutS_V"/>
    <property type="match status" value="1"/>
</dbReference>
<evidence type="ECO:0000256" key="6">
    <source>
        <dbReference type="PIRNR" id="PIRNR037677"/>
    </source>
</evidence>
<feature type="region of interest" description="Disordered" evidence="7">
    <location>
        <begin position="1"/>
        <end position="57"/>
    </location>
</feature>
<dbReference type="CDD" id="cd04508">
    <property type="entry name" value="Tudor_SF"/>
    <property type="match status" value="1"/>
</dbReference>
<dbReference type="Gene3D" id="3.40.50.300">
    <property type="entry name" value="P-loop containing nucleotide triphosphate hydrolases"/>
    <property type="match status" value="1"/>
</dbReference>
<feature type="compositionally biased region" description="Low complexity" evidence="7">
    <location>
        <begin position="1"/>
        <end position="34"/>
    </location>
</feature>
<dbReference type="SMART" id="SM00534">
    <property type="entry name" value="MUTSac"/>
    <property type="match status" value="1"/>
</dbReference>
<comment type="caution">
    <text evidence="9">The sequence shown here is derived from an EMBL/GenBank/DDBJ whole genome shotgun (WGS) entry which is preliminary data.</text>
</comment>
<dbReference type="PANTHER" id="PTHR11361:SF148">
    <property type="entry name" value="DNA MISMATCH REPAIR PROTEIN MSH6"/>
    <property type="match status" value="1"/>
</dbReference>
<accession>A0A9W7CBP1</accession>
<evidence type="ECO:0000256" key="5">
    <source>
        <dbReference type="ARBA" id="ARBA00023125"/>
    </source>
</evidence>
<dbReference type="InterPro" id="IPR007696">
    <property type="entry name" value="DNA_mismatch_repair_MutS_core"/>
</dbReference>
<comment type="similarity">
    <text evidence="1 6">Belongs to the DNA mismatch repair MutS family.</text>
</comment>
<evidence type="ECO:0000256" key="2">
    <source>
        <dbReference type="ARBA" id="ARBA00022741"/>
    </source>
</evidence>
<evidence type="ECO:0000313" key="9">
    <source>
        <dbReference type="EMBL" id="GMI06845.1"/>
    </source>
</evidence>
<dbReference type="Pfam" id="PF05192">
    <property type="entry name" value="MutS_III"/>
    <property type="match status" value="1"/>
</dbReference>
<feature type="domain" description="DNA mismatch repair proteins mutS family" evidence="8">
    <location>
        <begin position="1199"/>
        <end position="1215"/>
    </location>
</feature>
<dbReference type="SUPFAM" id="SSF48334">
    <property type="entry name" value="DNA repair protein MutS, domain III"/>
    <property type="match status" value="1"/>
</dbReference>
<keyword evidence="10" id="KW-1185">Reference proteome</keyword>
<evidence type="ECO:0000256" key="1">
    <source>
        <dbReference type="ARBA" id="ARBA00006271"/>
    </source>
</evidence>
<proteinExistence type="inferred from homology"/>
<evidence type="ECO:0000313" key="10">
    <source>
        <dbReference type="Proteomes" id="UP001165122"/>
    </source>
</evidence>
<name>A0A9W7CBP1_9STRA</name>
<dbReference type="OrthoDB" id="10252754at2759"/>
<dbReference type="GO" id="GO:0005524">
    <property type="term" value="F:ATP binding"/>
    <property type="evidence" value="ECO:0007669"/>
    <property type="project" value="UniProtKB-UniRule"/>
</dbReference>
<sequence>MPQSSLFSFFSAKAAKPASSIPSATSSKPGASSKPPVPVKKEVKTAPQSPPLPSLGERVEIYFPDDAEYFACDVTESVKGSKFRVEYDDGNKEVVDFGEAEWKVCKTKKARKAKKPQSAASNADADDDENEFSDAMEEEDSEDDFKGDESSESEDDIDDWMVDDDASEADADVFDEDSEDDSGSPKKRRLGKAKDKGFSSKKKAKKAPVNMNSKVSFSPDYEPSPKTPGSTSSKLNNPLSQFKLTEIVSTPSAPSAPLAVTPAAGRAPSPAPTSSKDQLIKWVDGEVNPMGSHVHNHLPFLWKENLMDAQGVRFGQPGYNKRTLKWTPQAIEKVMGGKSKITAAKQQWWEIKAQYFDTVLLFKTGKFYEMFHMDSDIAVKVLGFSHMKGGEAHAGSPEAAYGTVCAKLVAAGYKVARVEQTETPAQLKIRKDKTPKGKKKPSVVNREVCAVTTVGTRTFCFLDSDRCFDKDSKFGSEADKGPLLVVKEIMMESSAAENIIPDDDTPPAICEYGVTMVDAVRGTITLGQFADDKLRSRLHTLLTSTCPSEVIVEPTCSADLRTMITQSCGGTPVETVSSSECLPKSTAVDPAIRAQLDRKDGFNPWDHSDCVSQIKRKKYFLSSSKSEEKEESIGRWPKVVKACVDGGANLALGSMGAAIFYLQRSLVDFEIISMAEVRAYVPPMTTNARVETSENVEGNNTMSQMSEELFTELDGVKETTTETNVTTDHMQLDGITLENLEILANQTDGKAKGSLWSKINRTKTPHGSRLLRGWLLRPLFKSEDIARRADAVSELASGPPALMMAEASPLMRKVGDVERLLSRIHSMGGGEGAHPSNRQVLYEGKTHTKRKVKDFNNLIKGLQFLDKVINLFADADIKSTLLKKLVKRQEAGGIFPSTTEKLKWFANNFDARKAEEGKFSPVQGMDEEYDEAVEAKDACLQQLYALEAQYCNEIPGAKGKFKYINIKDDSKDKFMIELPVNVRVPSDFKVKGKKGSGAKQVNKYYTVDVEEVVERLNEAIDQEVEGRARGLAAIFRKFDSFRPLWSIAVQVSGMLDALSALSEVSSQPGWSRATILESKGPGTSSVDIKGGRHPCVEVTHSGDDFVPNDLALGGEEKERVLLLSGPNMGGKSTLLRQTCLISILAQIGCFVPAQSAAITPMDRIFTRLGASDKILAGQSTFFVELSETAAALRGATHRSIVIMDELGRGTSTFDGTALAHAVVKSLVEDTKCLTMFATHYHSLLEDWKEEPNVRLGHMKCHVTDGDEKNITFLYQLGEGACPKSFGINVARLAGLPEGVLAIAEKRSANFQKEMEGGVEGVEAVVEKIKKAAEEGNVAELRSIWESLNA</sequence>
<dbReference type="InterPro" id="IPR036678">
    <property type="entry name" value="MutS_con_dom_sf"/>
</dbReference>
<dbReference type="InterPro" id="IPR007695">
    <property type="entry name" value="DNA_mismatch_repair_MutS-lik_N"/>
</dbReference>
<evidence type="ECO:0000256" key="4">
    <source>
        <dbReference type="ARBA" id="ARBA00022840"/>
    </source>
</evidence>
<organism evidence="9 10">
    <name type="scientific">Triparma laevis f. longispina</name>
    <dbReference type="NCBI Taxonomy" id="1714387"/>
    <lineage>
        <taxon>Eukaryota</taxon>
        <taxon>Sar</taxon>
        <taxon>Stramenopiles</taxon>
        <taxon>Ochrophyta</taxon>
        <taxon>Bolidophyceae</taxon>
        <taxon>Parmales</taxon>
        <taxon>Triparmaceae</taxon>
        <taxon>Triparma</taxon>
    </lineage>
</organism>
<dbReference type="Gene3D" id="3.40.1170.10">
    <property type="entry name" value="DNA repair protein MutS, domain I"/>
    <property type="match status" value="1"/>
</dbReference>
<dbReference type="GO" id="GO:0006298">
    <property type="term" value="P:mismatch repair"/>
    <property type="evidence" value="ECO:0007669"/>
    <property type="project" value="InterPro"/>
</dbReference>
<dbReference type="PROSITE" id="PS00486">
    <property type="entry name" value="DNA_MISMATCH_REPAIR_2"/>
    <property type="match status" value="1"/>
</dbReference>